<reference evidence="3" key="1">
    <citation type="journal article" date="2014" name="Science">
        <title>The coffee genome provides insight into the convergent evolution of caffeine biosynthesis.</title>
        <authorList>
            <person name="Denoeud F."/>
            <person name="Carretero-Paulet L."/>
            <person name="Dereeper A."/>
            <person name="Droc G."/>
            <person name="Guyot R."/>
            <person name="Pietrella M."/>
            <person name="Zheng C."/>
            <person name="Alberti A."/>
            <person name="Anthony F."/>
            <person name="Aprea G."/>
            <person name="Aury J.M."/>
            <person name="Bento P."/>
            <person name="Bernard M."/>
            <person name="Bocs S."/>
            <person name="Campa C."/>
            <person name="Cenci A."/>
            <person name="Combes M.C."/>
            <person name="Crouzillat D."/>
            <person name="Da Silva C."/>
            <person name="Daddiego L."/>
            <person name="De Bellis F."/>
            <person name="Dussert S."/>
            <person name="Garsmeur O."/>
            <person name="Gayraud T."/>
            <person name="Guignon V."/>
            <person name="Jahn K."/>
            <person name="Jamilloux V."/>
            <person name="Joet T."/>
            <person name="Labadie K."/>
            <person name="Lan T."/>
            <person name="Leclercq J."/>
            <person name="Lepelley M."/>
            <person name="Leroy T."/>
            <person name="Li L.T."/>
            <person name="Librado P."/>
            <person name="Lopez L."/>
            <person name="Munoz A."/>
            <person name="Noel B."/>
            <person name="Pallavicini A."/>
            <person name="Perrotta G."/>
            <person name="Poncet V."/>
            <person name="Pot D."/>
            <person name="Priyono X."/>
            <person name="Rigoreau M."/>
            <person name="Rouard M."/>
            <person name="Rozas J."/>
            <person name="Tranchant-Dubreuil C."/>
            <person name="VanBuren R."/>
            <person name="Zhang Q."/>
            <person name="Andrade A.C."/>
            <person name="Argout X."/>
            <person name="Bertrand B."/>
            <person name="de Kochko A."/>
            <person name="Graziosi G."/>
            <person name="Henry R.J."/>
            <person name="Jayarama X."/>
            <person name="Ming R."/>
            <person name="Nagai C."/>
            <person name="Rounsley S."/>
            <person name="Sankoff D."/>
            <person name="Giuliano G."/>
            <person name="Albert V.A."/>
            <person name="Wincker P."/>
            <person name="Lashermes P."/>
        </authorList>
    </citation>
    <scope>NUCLEOTIDE SEQUENCE [LARGE SCALE GENOMIC DNA]</scope>
    <source>
        <strain evidence="3">cv. DH200-94</strain>
    </source>
</reference>
<dbReference type="EMBL" id="HG739089">
    <property type="protein sequence ID" value="CDP00225.1"/>
    <property type="molecule type" value="Genomic_DNA"/>
</dbReference>
<keyword evidence="3" id="KW-1185">Reference proteome</keyword>
<keyword evidence="1" id="KW-0812">Transmembrane</keyword>
<keyword evidence="1" id="KW-1133">Transmembrane helix</keyword>
<dbReference type="Proteomes" id="UP000295252">
    <property type="component" value="Chromosome III"/>
</dbReference>
<evidence type="ECO:0000313" key="2">
    <source>
        <dbReference type="EMBL" id="CDP00225.1"/>
    </source>
</evidence>
<keyword evidence="1" id="KW-0472">Membrane</keyword>
<gene>
    <name evidence="2" type="ORF">GSCOC_T00032106001</name>
</gene>
<dbReference type="InParanoid" id="A0A068TVD2"/>
<accession>A0A068TVD2</accession>
<evidence type="ECO:0000313" key="3">
    <source>
        <dbReference type="Proteomes" id="UP000295252"/>
    </source>
</evidence>
<protein>
    <submittedName>
        <fullName evidence="2">Uncharacterized protein</fullName>
    </submittedName>
</protein>
<dbReference type="Gramene" id="CDP00225">
    <property type="protein sequence ID" value="CDP00225"/>
    <property type="gene ID" value="GSCOC_T00032106001"/>
</dbReference>
<organism evidence="2 3">
    <name type="scientific">Coffea canephora</name>
    <name type="common">Robusta coffee</name>
    <dbReference type="NCBI Taxonomy" id="49390"/>
    <lineage>
        <taxon>Eukaryota</taxon>
        <taxon>Viridiplantae</taxon>
        <taxon>Streptophyta</taxon>
        <taxon>Embryophyta</taxon>
        <taxon>Tracheophyta</taxon>
        <taxon>Spermatophyta</taxon>
        <taxon>Magnoliopsida</taxon>
        <taxon>eudicotyledons</taxon>
        <taxon>Gunneridae</taxon>
        <taxon>Pentapetalae</taxon>
        <taxon>asterids</taxon>
        <taxon>lamiids</taxon>
        <taxon>Gentianales</taxon>
        <taxon>Rubiaceae</taxon>
        <taxon>Ixoroideae</taxon>
        <taxon>Gardenieae complex</taxon>
        <taxon>Bertiereae - Coffeeae clade</taxon>
        <taxon>Coffeeae</taxon>
        <taxon>Coffea</taxon>
    </lineage>
</organism>
<sequence length="63" mass="6737">MASTSDGIFEWILGITLLLLMLALLIALLYLALSVFCKTIQLISQECSNNSGLHNNNVANAAA</sequence>
<evidence type="ECO:0000256" key="1">
    <source>
        <dbReference type="SAM" id="Phobius"/>
    </source>
</evidence>
<feature type="transmembrane region" description="Helical" evidence="1">
    <location>
        <begin position="12"/>
        <end position="33"/>
    </location>
</feature>
<proteinExistence type="predicted"/>
<name>A0A068TVD2_COFCA</name>
<dbReference type="AlphaFoldDB" id="A0A068TVD2"/>